<reference evidence="4 5" key="1">
    <citation type="submission" date="2020-04" db="EMBL/GenBank/DDBJ databases">
        <authorList>
            <consortium name="Desulfovibrio sp. FSS-1 genome sequencing consortium"/>
            <person name="Shimoshige H."/>
            <person name="Kobayashi H."/>
            <person name="Maekawa T."/>
        </authorList>
    </citation>
    <scope>NUCLEOTIDE SEQUENCE [LARGE SCALE GENOMIC DNA]</scope>
    <source>
        <strain evidence="4 5">SIID29052-01</strain>
    </source>
</reference>
<dbReference type="GO" id="GO:0004001">
    <property type="term" value="F:adenosine kinase activity"/>
    <property type="evidence" value="ECO:0007669"/>
    <property type="project" value="UniProtKB-EC"/>
</dbReference>
<dbReference type="PROSITE" id="PS00584">
    <property type="entry name" value="PFKB_KINASES_2"/>
    <property type="match status" value="1"/>
</dbReference>
<keyword evidence="2 4" id="KW-0418">Kinase</keyword>
<dbReference type="PROSITE" id="PS00583">
    <property type="entry name" value="PFKB_KINASES_1"/>
    <property type="match status" value="1"/>
</dbReference>
<feature type="domain" description="Carbohydrate kinase PfkB" evidence="3">
    <location>
        <begin position="42"/>
        <end position="291"/>
    </location>
</feature>
<organism evidence="4 5">
    <name type="scientific">Fundidesulfovibrio magnetotacticus</name>
    <dbReference type="NCBI Taxonomy" id="2730080"/>
    <lineage>
        <taxon>Bacteria</taxon>
        <taxon>Pseudomonadati</taxon>
        <taxon>Thermodesulfobacteriota</taxon>
        <taxon>Desulfovibrionia</taxon>
        <taxon>Desulfovibrionales</taxon>
        <taxon>Desulfovibrionaceae</taxon>
        <taxon>Fundidesulfovibrio</taxon>
    </lineage>
</organism>
<dbReference type="Gene3D" id="3.40.1190.20">
    <property type="match status" value="1"/>
</dbReference>
<dbReference type="EC" id="2.7.1.20" evidence="4"/>
<evidence type="ECO:0000313" key="5">
    <source>
        <dbReference type="Proteomes" id="UP000494245"/>
    </source>
</evidence>
<evidence type="ECO:0000256" key="1">
    <source>
        <dbReference type="ARBA" id="ARBA00022679"/>
    </source>
</evidence>
<dbReference type="PANTHER" id="PTHR10584">
    <property type="entry name" value="SUGAR KINASE"/>
    <property type="match status" value="1"/>
</dbReference>
<keyword evidence="1 4" id="KW-0808">Transferase</keyword>
<dbReference type="RefSeq" id="WP_173081950.1">
    <property type="nucleotide sequence ID" value="NZ_BLTE01000003.1"/>
</dbReference>
<reference evidence="4 5" key="2">
    <citation type="submission" date="2020-05" db="EMBL/GenBank/DDBJ databases">
        <title>Draft genome sequence of Desulfovibrio sp. strainFSS-1.</title>
        <authorList>
            <person name="Shimoshige H."/>
            <person name="Kobayashi H."/>
            <person name="Maekawa T."/>
        </authorList>
    </citation>
    <scope>NUCLEOTIDE SEQUENCE [LARGE SCALE GENOMIC DNA]</scope>
    <source>
        <strain evidence="4 5">SIID29052-01</strain>
    </source>
</reference>
<evidence type="ECO:0000259" key="3">
    <source>
        <dbReference type="Pfam" id="PF00294"/>
    </source>
</evidence>
<protein>
    <submittedName>
        <fullName evidence="4">Adenosine kinase</fullName>
        <ecNumber evidence="4">2.7.1.20</ecNumber>
    </submittedName>
</protein>
<gene>
    <name evidence="4" type="primary">adoK</name>
    <name evidence="4" type="ORF">NNJEOMEG_01010</name>
</gene>
<name>A0A6V8LSW8_9BACT</name>
<dbReference type="AlphaFoldDB" id="A0A6V8LSW8"/>
<dbReference type="CDD" id="cd01942">
    <property type="entry name" value="ribokinase_group_A"/>
    <property type="match status" value="1"/>
</dbReference>
<keyword evidence="5" id="KW-1185">Reference proteome</keyword>
<sequence>MRILVFGSLAYDRIMSFPGRFSDHILPDKLHVLSVCFVLEGLQEKFGGTAGNIAYSLSLLGDSPTIVSSVGKDFEPYAAWLAKHGLTMQGIRRVPDDFTAGAYITTDQADNQITAFNPGAMRTPAGFAPDGLDPARTLGIVAPGCLSDMKHYSARFKELGIPFFFDPGQNITAFSGEELQEMLTGADYLITNDYELELILKATGLGKEMLLHRVGTLITTLGEKGCLINEKGQETAVPAARVAKVADPTGAGDSFRAGLMRGIAQGRPLPVAARMGAVCAAYCVEQHGTQEHAFTQEAFWARYEENFGKPE</sequence>
<dbReference type="InterPro" id="IPR002173">
    <property type="entry name" value="Carboh/pur_kinase_PfkB_CS"/>
</dbReference>
<dbReference type="SUPFAM" id="SSF53613">
    <property type="entry name" value="Ribokinase-like"/>
    <property type="match status" value="1"/>
</dbReference>
<dbReference type="Pfam" id="PF00294">
    <property type="entry name" value="PfkB"/>
    <property type="match status" value="1"/>
</dbReference>
<dbReference type="PANTHER" id="PTHR10584:SF166">
    <property type="entry name" value="RIBOKINASE"/>
    <property type="match status" value="1"/>
</dbReference>
<dbReference type="InterPro" id="IPR011611">
    <property type="entry name" value="PfkB_dom"/>
</dbReference>
<proteinExistence type="predicted"/>
<dbReference type="InterPro" id="IPR029056">
    <property type="entry name" value="Ribokinase-like"/>
</dbReference>
<dbReference type="Proteomes" id="UP000494245">
    <property type="component" value="Unassembled WGS sequence"/>
</dbReference>
<accession>A0A6V8LSW8</accession>
<dbReference type="EMBL" id="BLTE01000003">
    <property type="protein sequence ID" value="GFK93179.1"/>
    <property type="molecule type" value="Genomic_DNA"/>
</dbReference>
<comment type="caution">
    <text evidence="4">The sequence shown here is derived from an EMBL/GenBank/DDBJ whole genome shotgun (WGS) entry which is preliminary data.</text>
</comment>
<evidence type="ECO:0000313" key="4">
    <source>
        <dbReference type="EMBL" id="GFK93179.1"/>
    </source>
</evidence>
<evidence type="ECO:0000256" key="2">
    <source>
        <dbReference type="ARBA" id="ARBA00022777"/>
    </source>
</evidence>